<keyword evidence="4" id="KW-0249">Electron transport</keyword>
<accession>A0A975FXD2</accession>
<protein>
    <submittedName>
        <fullName evidence="10">Cytochrome c family protein</fullName>
    </submittedName>
</protein>
<dbReference type="RefSeq" id="WP_211937092.1">
    <property type="nucleotide sequence ID" value="NZ_CP073078.1"/>
</dbReference>
<dbReference type="PANTHER" id="PTHR11961">
    <property type="entry name" value="CYTOCHROME C"/>
    <property type="match status" value="1"/>
</dbReference>
<dbReference type="SUPFAM" id="SSF46626">
    <property type="entry name" value="Cytochrome c"/>
    <property type="match status" value="1"/>
</dbReference>
<dbReference type="Gene3D" id="1.10.760.10">
    <property type="entry name" value="Cytochrome c-like domain"/>
    <property type="match status" value="1"/>
</dbReference>
<proteinExistence type="predicted"/>
<dbReference type="PRINTS" id="PR00604">
    <property type="entry name" value="CYTCHRMECIAB"/>
</dbReference>
<dbReference type="InterPro" id="IPR002327">
    <property type="entry name" value="Cyt_c_1A/1B"/>
</dbReference>
<evidence type="ECO:0000256" key="4">
    <source>
        <dbReference type="ARBA" id="ARBA00022982"/>
    </source>
</evidence>
<dbReference type="Proteomes" id="UP000676409">
    <property type="component" value="Chromosome"/>
</dbReference>
<feature type="transmembrane region" description="Helical" evidence="8">
    <location>
        <begin position="12"/>
        <end position="32"/>
    </location>
</feature>
<organism evidence="10 11">
    <name type="scientific">Phenylobacterium montanum</name>
    <dbReference type="NCBI Taxonomy" id="2823693"/>
    <lineage>
        <taxon>Bacteria</taxon>
        <taxon>Pseudomonadati</taxon>
        <taxon>Pseudomonadota</taxon>
        <taxon>Alphaproteobacteria</taxon>
        <taxon>Caulobacterales</taxon>
        <taxon>Caulobacteraceae</taxon>
        <taxon>Phenylobacterium</taxon>
    </lineage>
</organism>
<evidence type="ECO:0000256" key="6">
    <source>
        <dbReference type="PROSITE-ProRule" id="PRU00433"/>
    </source>
</evidence>
<evidence type="ECO:0000259" key="9">
    <source>
        <dbReference type="PROSITE" id="PS51007"/>
    </source>
</evidence>
<keyword evidence="8" id="KW-1133">Transmembrane helix</keyword>
<dbReference type="GO" id="GO:0009055">
    <property type="term" value="F:electron transfer activity"/>
    <property type="evidence" value="ECO:0007669"/>
    <property type="project" value="InterPro"/>
</dbReference>
<evidence type="ECO:0000256" key="1">
    <source>
        <dbReference type="ARBA" id="ARBA00022448"/>
    </source>
</evidence>
<evidence type="ECO:0000256" key="7">
    <source>
        <dbReference type="SAM" id="MobiDB-lite"/>
    </source>
</evidence>
<evidence type="ECO:0000313" key="11">
    <source>
        <dbReference type="Proteomes" id="UP000676409"/>
    </source>
</evidence>
<keyword evidence="2 6" id="KW-0349">Heme</keyword>
<name>A0A975FXD2_9CAUL</name>
<dbReference type="PROSITE" id="PS51007">
    <property type="entry name" value="CYTC"/>
    <property type="match status" value="1"/>
</dbReference>
<evidence type="ECO:0000256" key="8">
    <source>
        <dbReference type="SAM" id="Phobius"/>
    </source>
</evidence>
<feature type="region of interest" description="Disordered" evidence="7">
    <location>
        <begin position="183"/>
        <end position="225"/>
    </location>
</feature>
<dbReference type="GO" id="GO:0046872">
    <property type="term" value="F:metal ion binding"/>
    <property type="evidence" value="ECO:0007669"/>
    <property type="project" value="UniProtKB-KW"/>
</dbReference>
<evidence type="ECO:0000256" key="2">
    <source>
        <dbReference type="ARBA" id="ARBA00022617"/>
    </source>
</evidence>
<evidence type="ECO:0000256" key="5">
    <source>
        <dbReference type="ARBA" id="ARBA00023004"/>
    </source>
</evidence>
<evidence type="ECO:0000313" key="10">
    <source>
        <dbReference type="EMBL" id="QUD87040.1"/>
    </source>
</evidence>
<dbReference type="InterPro" id="IPR009056">
    <property type="entry name" value="Cyt_c-like_dom"/>
</dbReference>
<evidence type="ECO:0000256" key="3">
    <source>
        <dbReference type="ARBA" id="ARBA00022723"/>
    </source>
</evidence>
<keyword evidence="11" id="KW-1185">Reference proteome</keyword>
<dbReference type="InterPro" id="IPR036909">
    <property type="entry name" value="Cyt_c-like_dom_sf"/>
</dbReference>
<sequence>MSDSLGFNKIAGALLATGLVIIGLGVGTKILFEYKAPAKEGYAIAVQEESAGGGAAVEQPIDWGTELPKADVAAGKAVAAKCQSCHNLDQGGPNQTGPNLWGVLGRQPGSHPGFAYSDGMKAFGAKQPTWDYVHINDFITAPGKYIDGTKMTFVGLKQRQDRINIIAYLHTLGSNLPIPAPNPAAAAAPAAASGAPASGAPAAASAAASAAPEKGAPAEKAAAAK</sequence>
<keyword evidence="3 6" id="KW-0479">Metal-binding</keyword>
<dbReference type="EMBL" id="CP073078">
    <property type="protein sequence ID" value="QUD87040.1"/>
    <property type="molecule type" value="Genomic_DNA"/>
</dbReference>
<dbReference type="AlphaFoldDB" id="A0A975FXD2"/>
<keyword evidence="8" id="KW-0472">Membrane</keyword>
<feature type="domain" description="Cytochrome c" evidence="9">
    <location>
        <begin position="70"/>
        <end position="173"/>
    </location>
</feature>
<reference evidence="10" key="1">
    <citation type="submission" date="2021-04" db="EMBL/GenBank/DDBJ databases">
        <title>The complete genome sequence of Caulobacter sp. S6.</title>
        <authorList>
            <person name="Tang Y."/>
            <person name="Ouyang W."/>
            <person name="Liu Q."/>
            <person name="Huang B."/>
            <person name="Guo Z."/>
            <person name="Lei P."/>
        </authorList>
    </citation>
    <scope>NUCLEOTIDE SEQUENCE</scope>
    <source>
        <strain evidence="10">S6</strain>
    </source>
</reference>
<keyword evidence="8" id="KW-0812">Transmembrane</keyword>
<dbReference type="GO" id="GO:0020037">
    <property type="term" value="F:heme binding"/>
    <property type="evidence" value="ECO:0007669"/>
    <property type="project" value="InterPro"/>
</dbReference>
<gene>
    <name evidence="10" type="ORF">KCG34_18490</name>
</gene>
<dbReference type="KEGG" id="caul:KCG34_18490"/>
<keyword evidence="5 6" id="KW-0408">Iron</keyword>
<dbReference type="Pfam" id="PF00034">
    <property type="entry name" value="Cytochrom_C"/>
    <property type="match status" value="1"/>
</dbReference>
<keyword evidence="1" id="KW-0813">Transport</keyword>